<evidence type="ECO:0000313" key="16">
    <source>
        <dbReference type="Proteomes" id="UP001212841"/>
    </source>
</evidence>
<evidence type="ECO:0000256" key="10">
    <source>
        <dbReference type="ARBA" id="ARBA00024430"/>
    </source>
</evidence>
<feature type="repeat" description="TPR" evidence="11">
    <location>
        <begin position="319"/>
        <end position="352"/>
    </location>
</feature>
<dbReference type="CDD" id="cd06469">
    <property type="entry name" value="p23_DYX1C1_like"/>
    <property type="match status" value="1"/>
</dbReference>
<comment type="caution">
    <text evidence="15">The sequence shown here is derived from an EMBL/GenBank/DDBJ whole genome shotgun (WGS) entry which is preliminary data.</text>
</comment>
<evidence type="ECO:0000259" key="14">
    <source>
        <dbReference type="PROSITE" id="PS51203"/>
    </source>
</evidence>
<feature type="compositionally biased region" description="Acidic residues" evidence="13">
    <location>
        <begin position="201"/>
        <end position="212"/>
    </location>
</feature>
<dbReference type="Gene3D" id="1.25.40.10">
    <property type="entry name" value="Tetratricopeptide repeat domain"/>
    <property type="match status" value="1"/>
</dbReference>
<evidence type="ECO:0000256" key="11">
    <source>
        <dbReference type="PROSITE-ProRule" id="PRU00339"/>
    </source>
</evidence>
<evidence type="ECO:0000256" key="12">
    <source>
        <dbReference type="SAM" id="Coils"/>
    </source>
</evidence>
<dbReference type="PANTHER" id="PTHR46492:SF1">
    <property type="entry name" value="DYNEIN AXONEMAL ASSEMBLY FACTOR 4"/>
    <property type="match status" value="1"/>
</dbReference>
<reference evidence="15" key="1">
    <citation type="submission" date="2020-05" db="EMBL/GenBank/DDBJ databases">
        <title>Phylogenomic resolution of chytrid fungi.</title>
        <authorList>
            <person name="Stajich J.E."/>
            <person name="Amses K."/>
            <person name="Simmons R."/>
            <person name="Seto K."/>
            <person name="Myers J."/>
            <person name="Bonds A."/>
            <person name="Quandt C.A."/>
            <person name="Barry K."/>
            <person name="Liu P."/>
            <person name="Grigoriev I."/>
            <person name="Longcore J.E."/>
            <person name="James T.Y."/>
        </authorList>
    </citation>
    <scope>NUCLEOTIDE SEQUENCE</scope>
    <source>
        <strain evidence="15">JEL0318</strain>
    </source>
</reference>
<feature type="region of interest" description="Disordered" evidence="13">
    <location>
        <begin position="168"/>
        <end position="188"/>
    </location>
</feature>
<dbReference type="Gene3D" id="2.60.40.790">
    <property type="match status" value="1"/>
</dbReference>
<evidence type="ECO:0000256" key="7">
    <source>
        <dbReference type="ARBA" id="ARBA00023242"/>
    </source>
</evidence>
<dbReference type="AlphaFoldDB" id="A0AAD5X6S5"/>
<dbReference type="GO" id="GO:0003341">
    <property type="term" value="P:cilium movement"/>
    <property type="evidence" value="ECO:0007669"/>
    <property type="project" value="InterPro"/>
</dbReference>
<dbReference type="PROSITE" id="PS51203">
    <property type="entry name" value="CS"/>
    <property type="match status" value="1"/>
</dbReference>
<feature type="region of interest" description="Disordered" evidence="13">
    <location>
        <begin position="299"/>
        <end position="318"/>
    </location>
</feature>
<keyword evidence="6" id="KW-0524">Neurogenesis</keyword>
<evidence type="ECO:0000256" key="1">
    <source>
        <dbReference type="ARBA" id="ARBA00004123"/>
    </source>
</evidence>
<dbReference type="EMBL" id="JADGJD010000261">
    <property type="protein sequence ID" value="KAJ3052827.1"/>
    <property type="molecule type" value="Genomic_DNA"/>
</dbReference>
<dbReference type="GO" id="GO:0036159">
    <property type="term" value="P:inner dynein arm assembly"/>
    <property type="evidence" value="ECO:0007669"/>
    <property type="project" value="TreeGrafter"/>
</dbReference>
<evidence type="ECO:0000256" key="4">
    <source>
        <dbReference type="ARBA" id="ARBA00022737"/>
    </source>
</evidence>
<gene>
    <name evidence="15" type="primary">DYX1C1</name>
    <name evidence="15" type="ORF">HK097_005589</name>
</gene>
<accession>A0AAD5X6S5</accession>
<dbReference type="SMART" id="SM00028">
    <property type="entry name" value="TPR"/>
    <property type="match status" value="3"/>
</dbReference>
<organism evidence="15 16">
    <name type="scientific">Rhizophlyctis rosea</name>
    <dbReference type="NCBI Taxonomy" id="64517"/>
    <lineage>
        <taxon>Eukaryota</taxon>
        <taxon>Fungi</taxon>
        <taxon>Fungi incertae sedis</taxon>
        <taxon>Chytridiomycota</taxon>
        <taxon>Chytridiomycota incertae sedis</taxon>
        <taxon>Chytridiomycetes</taxon>
        <taxon>Rhizophlyctidales</taxon>
        <taxon>Rhizophlyctidaceae</taxon>
        <taxon>Rhizophlyctis</taxon>
    </lineage>
</organism>
<dbReference type="InterPro" id="IPR019734">
    <property type="entry name" value="TPR_rpt"/>
</dbReference>
<feature type="compositionally biased region" description="Basic and acidic residues" evidence="13">
    <location>
        <begin position="304"/>
        <end position="315"/>
    </location>
</feature>
<keyword evidence="16" id="KW-1185">Reference proteome</keyword>
<dbReference type="InterPro" id="IPR011990">
    <property type="entry name" value="TPR-like_helical_dom_sf"/>
</dbReference>
<dbReference type="PROSITE" id="PS50005">
    <property type="entry name" value="TPR"/>
    <property type="match status" value="2"/>
</dbReference>
<dbReference type="GO" id="GO:0036158">
    <property type="term" value="P:outer dynein arm assembly"/>
    <property type="evidence" value="ECO:0007669"/>
    <property type="project" value="TreeGrafter"/>
</dbReference>
<dbReference type="Pfam" id="PF13414">
    <property type="entry name" value="TPR_11"/>
    <property type="match status" value="1"/>
</dbReference>
<dbReference type="Pfam" id="PF13181">
    <property type="entry name" value="TPR_8"/>
    <property type="match status" value="1"/>
</dbReference>
<dbReference type="InterPro" id="IPR037894">
    <property type="entry name" value="CS_DYX1C1"/>
</dbReference>
<evidence type="ECO:0000256" key="9">
    <source>
        <dbReference type="ARBA" id="ARBA00024190"/>
    </source>
</evidence>
<dbReference type="Proteomes" id="UP001212841">
    <property type="component" value="Unassembled WGS sequence"/>
</dbReference>
<evidence type="ECO:0000256" key="2">
    <source>
        <dbReference type="ARBA" id="ARBA00004487"/>
    </source>
</evidence>
<dbReference type="GO" id="GO:0005634">
    <property type="term" value="C:nucleus"/>
    <property type="evidence" value="ECO:0007669"/>
    <property type="project" value="UniProtKB-SubCell"/>
</dbReference>
<dbReference type="InterPro" id="IPR052004">
    <property type="entry name" value="Dynein_assembly_factor_4"/>
</dbReference>
<feature type="domain" description="CS" evidence="14">
    <location>
        <begin position="3"/>
        <end position="87"/>
    </location>
</feature>
<keyword evidence="3" id="KW-0963">Cytoplasm</keyword>
<proteinExistence type="predicted"/>
<name>A0AAD5X6S5_9FUNG</name>
<dbReference type="InterPro" id="IPR008978">
    <property type="entry name" value="HSP20-like_chaperone"/>
</dbReference>
<feature type="coiled-coil region" evidence="12">
    <location>
        <begin position="86"/>
        <end position="149"/>
    </location>
</feature>
<feature type="region of interest" description="Disordered" evidence="13">
    <location>
        <begin position="201"/>
        <end position="237"/>
    </location>
</feature>
<evidence type="ECO:0000256" key="13">
    <source>
        <dbReference type="SAM" id="MobiDB-lite"/>
    </source>
</evidence>
<dbReference type="GO" id="GO:0120293">
    <property type="term" value="C:dynein axonemal particle"/>
    <property type="evidence" value="ECO:0007669"/>
    <property type="project" value="UniProtKB-SubCell"/>
</dbReference>
<keyword evidence="5 11" id="KW-0802">TPR repeat</keyword>
<dbReference type="InterPro" id="IPR007052">
    <property type="entry name" value="CS_dom"/>
</dbReference>
<keyword evidence="4" id="KW-0677">Repeat</keyword>
<comment type="subcellular location">
    <subcellularLocation>
        <location evidence="2">Cell projection</location>
        <location evidence="2">Neuron projection</location>
    </subcellularLocation>
    <subcellularLocation>
        <location evidence="9">Dynein axonemal particle</location>
    </subcellularLocation>
    <subcellularLocation>
        <location evidence="1">Nucleus</location>
    </subcellularLocation>
</comment>
<evidence type="ECO:0000313" key="15">
    <source>
        <dbReference type="EMBL" id="KAJ3052827.1"/>
    </source>
</evidence>
<feature type="repeat" description="TPR" evidence="11">
    <location>
        <begin position="409"/>
        <end position="442"/>
    </location>
</feature>
<dbReference type="PANTHER" id="PTHR46492">
    <property type="entry name" value="DYNEIN ASSEMBLY FACTOR 4, AXONEMAL"/>
    <property type="match status" value="1"/>
</dbReference>
<evidence type="ECO:0000256" key="6">
    <source>
        <dbReference type="ARBA" id="ARBA00022902"/>
    </source>
</evidence>
<dbReference type="Pfam" id="PF04969">
    <property type="entry name" value="CS"/>
    <property type="match status" value="1"/>
</dbReference>
<feature type="compositionally biased region" description="Acidic residues" evidence="13">
    <location>
        <begin position="226"/>
        <end position="235"/>
    </location>
</feature>
<keyword evidence="12" id="KW-0175">Coiled coil</keyword>
<keyword evidence="8" id="KW-0966">Cell projection</keyword>
<evidence type="ECO:0000256" key="3">
    <source>
        <dbReference type="ARBA" id="ARBA00022490"/>
    </source>
</evidence>
<evidence type="ECO:0000256" key="8">
    <source>
        <dbReference type="ARBA" id="ARBA00023273"/>
    </source>
</evidence>
<evidence type="ECO:0000256" key="5">
    <source>
        <dbReference type="ARBA" id="ARBA00022803"/>
    </source>
</evidence>
<protein>
    <recommendedName>
        <fullName evidence="10">Dynein axonemal assembly factor 4</fullName>
    </recommendedName>
</protein>
<sequence length="457" mass="50815">MPIVIKDYTWTESDETVYITVPLKGINANKADFYANDEYIKVNYPPHFFELDLYASVDSESAVAAVGDGSVKFTLTKKAPKLWNTVKTTITDIEELKQRRTQAEQRAYQRQQEIRQEKLRLKRDQERELVQKQIEVERAERERVAALKEEEKRTAQVALAKWTEEIKSVAPSTGNDHEGGGVPVAADGEEAVVDRLREGDIFDEDDLAEADDVGGKALPESGITETGDEEEEGSDDEKGIDMEAIRAKVQEQLQGKSRPPPRAANAEIEITFTSRGLIPTKTARESEDAKWQAKISQAQAAHKAQQDKSDAKGIEEENPVFLKDKGNDFYRKGNFPAAINAYTAALQLDPKNLTCLSNRAASHLHLSNHAPCISDCDQALSLLKEEELFLIENLSDTPEASEKRRKATGKILLRRGAAKAGAGNLEGAKVDYEKALELDPRNDAVKADLVRLESVVR</sequence>
<dbReference type="SUPFAM" id="SSF48452">
    <property type="entry name" value="TPR-like"/>
    <property type="match status" value="1"/>
</dbReference>
<dbReference type="SUPFAM" id="SSF49764">
    <property type="entry name" value="HSP20-like chaperones"/>
    <property type="match status" value="1"/>
</dbReference>
<keyword evidence="7" id="KW-0539">Nucleus</keyword>